<evidence type="ECO:0000256" key="11">
    <source>
        <dbReference type="ARBA" id="ARBA00023211"/>
    </source>
</evidence>
<proteinExistence type="inferred from homology"/>
<feature type="binding site" evidence="12">
    <location>
        <position position="28"/>
    </location>
    <ligand>
        <name>a divalent metal cation</name>
        <dbReference type="ChEBI" id="CHEBI:60240"/>
    </ligand>
</feature>
<sequence length="234" mass="24705">MSSKTFPSLNLEQELWAAGARFVIGMDEVGRGAIAGPVAVGVALLDRQDARVKTSWPDKLCDSKLISEKVRNEIVGPVTEWVSASAVGMVSAAEIDDRGIVAALAQAGSGALAQILENQELRTQIIHDGAVIILDGSHNWLGPKASGIDVMVRTKADRDCVSVAAASVIAKVARDDLMIELGKRITGYELEGHKGYASAAHIAAVRNLGPSSEHRVTWLGKILADESTTNAVSD</sequence>
<evidence type="ECO:0000259" key="14">
    <source>
        <dbReference type="PROSITE" id="PS51975"/>
    </source>
</evidence>
<evidence type="ECO:0000256" key="13">
    <source>
        <dbReference type="RuleBase" id="RU003515"/>
    </source>
</evidence>
<comment type="cofactor">
    <cofactor evidence="2">
        <name>Mg(2+)</name>
        <dbReference type="ChEBI" id="CHEBI:18420"/>
    </cofactor>
</comment>
<protein>
    <recommendedName>
        <fullName evidence="13">Ribonuclease</fullName>
        <ecNumber evidence="13">3.1.26.4</ecNumber>
    </recommendedName>
</protein>
<dbReference type="AlphaFoldDB" id="A0A060JEZ3"/>
<dbReference type="OrthoDB" id="9803420at2"/>
<dbReference type="KEGG" id="rla:Rhola_00005140"/>
<comment type="similarity">
    <text evidence="5 13">Belongs to the RNase HII family.</text>
</comment>
<dbReference type="GO" id="GO:0046872">
    <property type="term" value="F:metal ion binding"/>
    <property type="evidence" value="ECO:0007669"/>
    <property type="project" value="UniProtKB-KW"/>
</dbReference>
<dbReference type="CDD" id="cd07182">
    <property type="entry name" value="RNase_HII_bacteria_HII_like"/>
    <property type="match status" value="1"/>
</dbReference>
<keyword evidence="6" id="KW-0963">Cytoplasm</keyword>
<comment type="catalytic activity">
    <reaction evidence="1 12 13">
        <text>Endonucleolytic cleavage to 5'-phosphomonoester.</text>
        <dbReference type="EC" id="3.1.26.4"/>
    </reaction>
</comment>
<keyword evidence="10 12" id="KW-0378">Hydrolase</keyword>
<comment type="function">
    <text evidence="3 13">Endonuclease that specifically degrades the RNA of RNA-DNA hybrids.</text>
</comment>
<evidence type="ECO:0000256" key="2">
    <source>
        <dbReference type="ARBA" id="ARBA00001946"/>
    </source>
</evidence>
<feature type="binding site" evidence="12">
    <location>
        <position position="27"/>
    </location>
    <ligand>
        <name>a divalent metal cation</name>
        <dbReference type="ChEBI" id="CHEBI:60240"/>
    </ligand>
</feature>
<dbReference type="HOGENOM" id="CLU_036532_3_0_11"/>
<keyword evidence="11" id="KW-0464">Manganese</keyword>
<keyword evidence="8 12" id="KW-0479">Metal-binding</keyword>
<evidence type="ECO:0000313" key="15">
    <source>
        <dbReference type="EMBL" id="AIC47330.1"/>
    </source>
</evidence>
<evidence type="ECO:0000256" key="5">
    <source>
        <dbReference type="ARBA" id="ARBA00007383"/>
    </source>
</evidence>
<dbReference type="SUPFAM" id="SSF53098">
    <property type="entry name" value="Ribonuclease H-like"/>
    <property type="match status" value="1"/>
</dbReference>
<evidence type="ECO:0000256" key="10">
    <source>
        <dbReference type="ARBA" id="ARBA00022801"/>
    </source>
</evidence>
<dbReference type="PANTHER" id="PTHR10954:SF18">
    <property type="entry name" value="RIBONUCLEASE HII"/>
    <property type="match status" value="1"/>
</dbReference>
<dbReference type="Proteomes" id="UP000067708">
    <property type="component" value="Chromosome"/>
</dbReference>
<keyword evidence="16" id="KW-1185">Reference proteome</keyword>
<dbReference type="GO" id="GO:0005737">
    <property type="term" value="C:cytoplasm"/>
    <property type="evidence" value="ECO:0007669"/>
    <property type="project" value="UniProtKB-SubCell"/>
</dbReference>
<dbReference type="Pfam" id="PF01351">
    <property type="entry name" value="RNase_HII"/>
    <property type="match status" value="1"/>
</dbReference>
<dbReference type="NCBIfam" id="NF000595">
    <property type="entry name" value="PRK00015.1-3"/>
    <property type="match status" value="1"/>
</dbReference>
<evidence type="ECO:0000256" key="12">
    <source>
        <dbReference type="PROSITE-ProRule" id="PRU01319"/>
    </source>
</evidence>
<dbReference type="RefSeq" id="WP_038502152.1">
    <property type="nucleotide sequence ID" value="NZ_CP007490.1"/>
</dbReference>
<dbReference type="STRING" id="529884.Rhola_00005140"/>
<comment type="subcellular location">
    <subcellularLocation>
        <location evidence="4">Cytoplasm</location>
    </subcellularLocation>
</comment>
<dbReference type="GO" id="GO:0043137">
    <property type="term" value="P:DNA replication, removal of RNA primer"/>
    <property type="evidence" value="ECO:0007669"/>
    <property type="project" value="TreeGrafter"/>
</dbReference>
<dbReference type="Gene3D" id="3.30.420.10">
    <property type="entry name" value="Ribonuclease H-like superfamily/Ribonuclease H"/>
    <property type="match status" value="1"/>
</dbReference>
<dbReference type="PATRIC" id="fig|529884.3.peg.493"/>
<evidence type="ECO:0000256" key="4">
    <source>
        <dbReference type="ARBA" id="ARBA00004496"/>
    </source>
</evidence>
<evidence type="ECO:0000256" key="9">
    <source>
        <dbReference type="ARBA" id="ARBA00022759"/>
    </source>
</evidence>
<dbReference type="GO" id="GO:0003723">
    <property type="term" value="F:RNA binding"/>
    <property type="evidence" value="ECO:0007669"/>
    <property type="project" value="UniProtKB-UniRule"/>
</dbReference>
<dbReference type="eggNOG" id="COG0164">
    <property type="taxonomic scope" value="Bacteria"/>
</dbReference>
<dbReference type="PANTHER" id="PTHR10954">
    <property type="entry name" value="RIBONUCLEASE H2 SUBUNIT A"/>
    <property type="match status" value="1"/>
</dbReference>
<evidence type="ECO:0000256" key="8">
    <source>
        <dbReference type="ARBA" id="ARBA00022723"/>
    </source>
</evidence>
<evidence type="ECO:0000256" key="3">
    <source>
        <dbReference type="ARBA" id="ARBA00004065"/>
    </source>
</evidence>
<dbReference type="InterPro" id="IPR024567">
    <property type="entry name" value="RNase_HII/HIII_dom"/>
</dbReference>
<dbReference type="PROSITE" id="PS51975">
    <property type="entry name" value="RNASE_H_2"/>
    <property type="match status" value="1"/>
</dbReference>
<dbReference type="GO" id="GO:0006298">
    <property type="term" value="P:mismatch repair"/>
    <property type="evidence" value="ECO:0007669"/>
    <property type="project" value="TreeGrafter"/>
</dbReference>
<evidence type="ECO:0000256" key="6">
    <source>
        <dbReference type="ARBA" id="ARBA00022490"/>
    </source>
</evidence>
<name>A0A060JEZ3_9MICO</name>
<feature type="binding site" evidence="12">
    <location>
        <position position="135"/>
    </location>
    <ligand>
        <name>a divalent metal cation</name>
        <dbReference type="ChEBI" id="CHEBI:60240"/>
    </ligand>
</feature>
<evidence type="ECO:0000313" key="16">
    <source>
        <dbReference type="Proteomes" id="UP000067708"/>
    </source>
</evidence>
<dbReference type="InterPro" id="IPR022898">
    <property type="entry name" value="RNase_HII"/>
</dbReference>
<feature type="domain" description="RNase H type-2" evidence="14">
    <location>
        <begin position="21"/>
        <end position="230"/>
    </location>
</feature>
<dbReference type="EMBL" id="CP007490">
    <property type="protein sequence ID" value="AIC47330.1"/>
    <property type="molecule type" value="Genomic_DNA"/>
</dbReference>
<dbReference type="InterPro" id="IPR012337">
    <property type="entry name" value="RNaseH-like_sf"/>
</dbReference>
<comment type="cofactor">
    <cofactor evidence="12">
        <name>Mn(2+)</name>
        <dbReference type="ChEBI" id="CHEBI:29035"/>
    </cofactor>
    <cofactor evidence="12">
        <name>Mg(2+)</name>
        <dbReference type="ChEBI" id="CHEBI:18420"/>
    </cofactor>
    <text evidence="12">Manganese or magnesium. Binds 1 divalent metal ion per monomer in the absence of substrate. May bind a second metal ion after substrate binding.</text>
</comment>
<dbReference type="GO" id="GO:0004523">
    <property type="term" value="F:RNA-DNA hybrid ribonuclease activity"/>
    <property type="evidence" value="ECO:0007669"/>
    <property type="project" value="UniProtKB-UniRule"/>
</dbReference>
<keyword evidence="9 12" id="KW-0255">Endonuclease</keyword>
<dbReference type="EC" id="3.1.26.4" evidence="13"/>
<evidence type="ECO:0000256" key="7">
    <source>
        <dbReference type="ARBA" id="ARBA00022722"/>
    </source>
</evidence>
<dbReference type="GO" id="GO:0032299">
    <property type="term" value="C:ribonuclease H2 complex"/>
    <property type="evidence" value="ECO:0007669"/>
    <property type="project" value="TreeGrafter"/>
</dbReference>
<dbReference type="InterPro" id="IPR036397">
    <property type="entry name" value="RNaseH_sf"/>
</dbReference>
<organism evidence="15 16">
    <name type="scientific">Rhodoluna lacicola</name>
    <dbReference type="NCBI Taxonomy" id="529884"/>
    <lineage>
        <taxon>Bacteria</taxon>
        <taxon>Bacillati</taxon>
        <taxon>Actinomycetota</taxon>
        <taxon>Actinomycetes</taxon>
        <taxon>Micrococcales</taxon>
        <taxon>Microbacteriaceae</taxon>
        <taxon>Luna cluster</taxon>
        <taxon>Luna-1 subcluster</taxon>
        <taxon>Rhodoluna</taxon>
    </lineage>
</organism>
<accession>A0A060JEZ3</accession>
<reference evidence="15 16" key="1">
    <citation type="journal article" date="2014" name="Int. J. Syst. Evol. Microbiol.">
        <title>Rhodoluna lacicola gen. nov., sp. nov., a planktonic freshwater bacterium with stream-lined genome.</title>
        <authorList>
            <person name="Hahn M."/>
            <person name="Schmidt J."/>
            <person name="Taipale S.J."/>
            <person name="Doolittle W.F."/>
            <person name="Koll U."/>
        </authorList>
    </citation>
    <scope>NUCLEOTIDE SEQUENCE [LARGE SCALE GENOMIC DNA]</scope>
    <source>
        <strain evidence="15 16">MWH-Ta8</strain>
    </source>
</reference>
<evidence type="ECO:0000256" key="1">
    <source>
        <dbReference type="ARBA" id="ARBA00000077"/>
    </source>
</evidence>
<dbReference type="InterPro" id="IPR001352">
    <property type="entry name" value="RNase_HII/HIII"/>
</dbReference>
<keyword evidence="7 12" id="KW-0540">Nuclease</keyword>
<gene>
    <name evidence="15" type="ORF">Rhola_00005140</name>
</gene>